<dbReference type="GO" id="GO:0046872">
    <property type="term" value="F:metal ion binding"/>
    <property type="evidence" value="ECO:0007669"/>
    <property type="project" value="InterPro"/>
</dbReference>
<name>F5YBX6_LEAAZ</name>
<gene>
    <name evidence="5" type="ordered locus">TREAZ_1830</name>
</gene>
<dbReference type="InterPro" id="IPR056798">
    <property type="entry name" value="ADH_Fe_C"/>
</dbReference>
<reference evidence="6" key="1">
    <citation type="submission" date="2009-12" db="EMBL/GenBank/DDBJ databases">
        <title>Complete sequence of Treponema azotonutricium strain ZAS-9.</title>
        <authorList>
            <person name="Tetu S.G."/>
            <person name="Matson E."/>
            <person name="Ren Q."/>
            <person name="Seshadri R."/>
            <person name="Elbourne L."/>
            <person name="Hassan K.A."/>
            <person name="Durkin A."/>
            <person name="Radune D."/>
            <person name="Mohamoud Y."/>
            <person name="Shay R."/>
            <person name="Jin S."/>
            <person name="Zhang X."/>
            <person name="Lucey K."/>
            <person name="Ballor N.R."/>
            <person name="Ottesen E."/>
            <person name="Rosenthal R."/>
            <person name="Allen A."/>
            <person name="Leadbetter J.R."/>
            <person name="Paulsen I.T."/>
        </authorList>
    </citation>
    <scope>NUCLEOTIDE SEQUENCE [LARGE SCALE GENOMIC DNA]</scope>
    <source>
        <strain evidence="6">ATCC BAA-888 / DSM 13862 / ZAS-9</strain>
    </source>
</reference>
<evidence type="ECO:0000256" key="2">
    <source>
        <dbReference type="ARBA" id="ARBA00023002"/>
    </source>
</evidence>
<evidence type="ECO:0000256" key="1">
    <source>
        <dbReference type="ARBA" id="ARBA00007358"/>
    </source>
</evidence>
<dbReference type="InterPro" id="IPR039697">
    <property type="entry name" value="Alcohol_dehydrogenase_Fe"/>
</dbReference>
<dbReference type="HOGENOM" id="CLU_007207_0_0_12"/>
<protein>
    <submittedName>
        <fullName evidence="5">Putative iron dependent alcohol dehydrogenase</fullName>
    </submittedName>
</protein>
<organism evidence="5 6">
    <name type="scientific">Leadbettera azotonutricia (strain ATCC BAA-888 / DSM 13862 / ZAS-9)</name>
    <name type="common">Treponema azotonutricium</name>
    <dbReference type="NCBI Taxonomy" id="545695"/>
    <lineage>
        <taxon>Bacteria</taxon>
        <taxon>Pseudomonadati</taxon>
        <taxon>Spirochaetota</taxon>
        <taxon>Spirochaetia</taxon>
        <taxon>Spirochaetales</taxon>
        <taxon>Breznakiellaceae</taxon>
        <taxon>Leadbettera</taxon>
    </lineage>
</organism>
<reference evidence="5 6" key="2">
    <citation type="journal article" date="2011" name="ISME J.">
        <title>RNA-seq reveals cooperative metabolic interactions between two termite-gut spirochete species in co-culture.</title>
        <authorList>
            <person name="Rosenthal A.Z."/>
            <person name="Matson E.G."/>
            <person name="Eldar A."/>
            <person name="Leadbetter J.R."/>
        </authorList>
    </citation>
    <scope>NUCLEOTIDE SEQUENCE [LARGE SCALE GENOMIC DNA]</scope>
    <source>
        <strain evidence="6">ATCC BAA-888 / DSM 13862 / ZAS-9</strain>
    </source>
</reference>
<dbReference type="Gene3D" id="3.40.50.1970">
    <property type="match status" value="1"/>
</dbReference>
<dbReference type="OrthoDB" id="355310at2"/>
<feature type="domain" description="Fe-containing alcohol dehydrogenase-like C-terminal" evidence="4">
    <location>
        <begin position="191"/>
        <end position="381"/>
    </location>
</feature>
<sequence length="381" mass="40102">MADIVYKLDPEVLIGTDTVNRAGSIVSALGSRALVAAEQVLYENNSIGRLTSVLEDAGVEAILFDEIPAQATADVAENAADLARGARCDVIIGFGGLQTQSIARMAAIIAGSSLEVFDLLDGRKEEKKFIPYIAMPTMGHDPFLFADCFIAVDPRDRSVKLVRSPPGLCVSAIIDGGLSESPGGKLTPTAAFDGFCAAVESYCSSRSNFLSDALLEQSIALYSGMISSYAESSGFDLVSGITSAGFLLALGASISTPGIGTALAYALNGKFPVAKSWCATVLLPYVLERLVTARPEKMAKVAALLGEPVEGASVADSANMAVDSIRRRMGVLKVPARLKEFNLSLDKLAPVAEAARNLEFVAFSPWTVASEDAFDILKQAF</sequence>
<accession>F5YBX6</accession>
<dbReference type="InParanoid" id="F5YBX6"/>
<dbReference type="STRING" id="545695.TREAZ_1830"/>
<dbReference type="eggNOG" id="COG1454">
    <property type="taxonomic scope" value="Bacteria"/>
</dbReference>
<dbReference type="SUPFAM" id="SSF56796">
    <property type="entry name" value="Dehydroquinate synthase-like"/>
    <property type="match status" value="1"/>
</dbReference>
<dbReference type="Pfam" id="PF25137">
    <property type="entry name" value="ADH_Fe_C"/>
    <property type="match status" value="1"/>
</dbReference>
<comment type="similarity">
    <text evidence="1">Belongs to the iron-containing alcohol dehydrogenase family.</text>
</comment>
<dbReference type="InterPro" id="IPR001670">
    <property type="entry name" value="ADH_Fe/GldA"/>
</dbReference>
<dbReference type="Pfam" id="PF00465">
    <property type="entry name" value="Fe-ADH"/>
    <property type="match status" value="1"/>
</dbReference>
<dbReference type="Proteomes" id="UP000009222">
    <property type="component" value="Chromosome"/>
</dbReference>
<evidence type="ECO:0000313" key="6">
    <source>
        <dbReference type="Proteomes" id="UP000009222"/>
    </source>
</evidence>
<dbReference type="CDD" id="cd14864">
    <property type="entry name" value="Fe-ADH-like"/>
    <property type="match status" value="1"/>
</dbReference>
<dbReference type="GO" id="GO:0004022">
    <property type="term" value="F:alcohol dehydrogenase (NAD+) activity"/>
    <property type="evidence" value="ECO:0007669"/>
    <property type="project" value="TreeGrafter"/>
</dbReference>
<keyword evidence="6" id="KW-1185">Reference proteome</keyword>
<dbReference type="KEGG" id="taz:TREAZ_1830"/>
<feature type="domain" description="Alcohol dehydrogenase iron-type/glycerol dehydrogenase GldA" evidence="3">
    <location>
        <begin position="11"/>
        <end position="156"/>
    </location>
</feature>
<keyword evidence="2" id="KW-0560">Oxidoreductase</keyword>
<dbReference type="EMBL" id="CP001841">
    <property type="protein sequence ID" value="AEF82923.1"/>
    <property type="molecule type" value="Genomic_DNA"/>
</dbReference>
<dbReference type="Gene3D" id="1.20.1090.10">
    <property type="entry name" value="Dehydroquinate synthase-like - alpha domain"/>
    <property type="match status" value="1"/>
</dbReference>
<evidence type="ECO:0000259" key="4">
    <source>
        <dbReference type="Pfam" id="PF25137"/>
    </source>
</evidence>
<evidence type="ECO:0000313" key="5">
    <source>
        <dbReference type="EMBL" id="AEF82923.1"/>
    </source>
</evidence>
<proteinExistence type="inferred from homology"/>
<dbReference type="PANTHER" id="PTHR11496:SF102">
    <property type="entry name" value="ALCOHOL DEHYDROGENASE 4"/>
    <property type="match status" value="1"/>
</dbReference>
<dbReference type="RefSeq" id="WP_015710202.1">
    <property type="nucleotide sequence ID" value="NC_015577.1"/>
</dbReference>
<dbReference type="PANTHER" id="PTHR11496">
    <property type="entry name" value="ALCOHOL DEHYDROGENASE"/>
    <property type="match status" value="1"/>
</dbReference>
<evidence type="ECO:0000259" key="3">
    <source>
        <dbReference type="Pfam" id="PF00465"/>
    </source>
</evidence>
<dbReference type="AlphaFoldDB" id="F5YBX6"/>